<evidence type="ECO:0000256" key="6">
    <source>
        <dbReference type="RuleBase" id="RU003915"/>
    </source>
</evidence>
<evidence type="ECO:0000313" key="9">
    <source>
        <dbReference type="Proteomes" id="UP000254927"/>
    </source>
</evidence>
<dbReference type="InterPro" id="IPR036944">
    <property type="entry name" value="PPIase_FKBP_N_sf"/>
</dbReference>
<evidence type="ECO:0000256" key="1">
    <source>
        <dbReference type="ARBA" id="ARBA00000971"/>
    </source>
</evidence>
<dbReference type="InterPro" id="IPR001179">
    <property type="entry name" value="PPIase_FKBP_dom"/>
</dbReference>
<dbReference type="EMBL" id="UGQW01000002">
    <property type="protein sequence ID" value="STZ67621.1"/>
    <property type="molecule type" value="Genomic_DNA"/>
</dbReference>
<dbReference type="InterPro" id="IPR000774">
    <property type="entry name" value="PPIase_FKBP_N"/>
</dbReference>
<dbReference type="PANTHER" id="PTHR43811">
    <property type="entry name" value="FKBP-TYPE PEPTIDYL-PROLYL CIS-TRANS ISOMERASE FKPA"/>
    <property type="match status" value="1"/>
</dbReference>
<accession>A0A378TXX2</accession>
<protein>
    <recommendedName>
        <fullName evidence="6">Peptidyl-prolyl cis-trans isomerase</fullName>
        <ecNumber evidence="6">5.2.1.8</ecNumber>
    </recommendedName>
</protein>
<dbReference type="Pfam" id="PF00254">
    <property type="entry name" value="FKBP_C"/>
    <property type="match status" value="1"/>
</dbReference>
<dbReference type="PANTHER" id="PTHR43811:SF57">
    <property type="entry name" value="FKBP-TYPE PEPTIDYL-PROLYL CIS-TRANS ISOMERASE FKPA-RELATED"/>
    <property type="match status" value="1"/>
</dbReference>
<keyword evidence="4 5" id="KW-0413">Isomerase</keyword>
<reference evidence="8 9" key="1">
    <citation type="submission" date="2018-06" db="EMBL/GenBank/DDBJ databases">
        <authorList>
            <consortium name="Pathogen Informatics"/>
            <person name="Doyle S."/>
        </authorList>
    </citation>
    <scope>NUCLEOTIDE SEQUENCE [LARGE SCALE GENOMIC DNA]</scope>
    <source>
        <strain evidence="8 9">NCTC10660</strain>
    </source>
</reference>
<organism evidence="8 9">
    <name type="scientific">Neisseria elongata</name>
    <dbReference type="NCBI Taxonomy" id="495"/>
    <lineage>
        <taxon>Bacteria</taxon>
        <taxon>Pseudomonadati</taxon>
        <taxon>Pseudomonadota</taxon>
        <taxon>Betaproteobacteria</taxon>
        <taxon>Neisseriales</taxon>
        <taxon>Neisseriaceae</taxon>
        <taxon>Neisseria</taxon>
    </lineage>
</organism>
<dbReference type="Pfam" id="PF01346">
    <property type="entry name" value="FKBP_N"/>
    <property type="match status" value="1"/>
</dbReference>
<evidence type="ECO:0000313" key="8">
    <source>
        <dbReference type="EMBL" id="STZ67621.1"/>
    </source>
</evidence>
<evidence type="ECO:0000256" key="2">
    <source>
        <dbReference type="ARBA" id="ARBA00006577"/>
    </source>
</evidence>
<comment type="similarity">
    <text evidence="2 6">Belongs to the FKBP-type PPIase family.</text>
</comment>
<dbReference type="GO" id="GO:0003755">
    <property type="term" value="F:peptidyl-prolyl cis-trans isomerase activity"/>
    <property type="evidence" value="ECO:0007669"/>
    <property type="project" value="UniProtKB-UniRule"/>
</dbReference>
<dbReference type="EC" id="5.2.1.8" evidence="6"/>
<evidence type="ECO:0000259" key="7">
    <source>
        <dbReference type="PROSITE" id="PS50059"/>
    </source>
</evidence>
<dbReference type="InterPro" id="IPR046357">
    <property type="entry name" value="PPIase_dom_sf"/>
</dbReference>
<dbReference type="Gene3D" id="1.10.287.460">
    <property type="entry name" value="Peptidyl-prolyl cis-trans isomerase, FKBP-type, N-terminal domain"/>
    <property type="match status" value="1"/>
</dbReference>
<gene>
    <name evidence="8" type="primary">fkpA</name>
    <name evidence="8" type="ORF">NCTC10660_01105</name>
</gene>
<evidence type="ECO:0000256" key="4">
    <source>
        <dbReference type="ARBA" id="ARBA00023235"/>
    </source>
</evidence>
<dbReference type="SUPFAM" id="SSF54534">
    <property type="entry name" value="FKBP-like"/>
    <property type="match status" value="1"/>
</dbReference>
<dbReference type="AlphaFoldDB" id="A0A378TXX2"/>
<name>A0A378TXX2_NEIEL</name>
<keyword evidence="3 5" id="KW-0697">Rotamase</keyword>
<proteinExistence type="inferred from homology"/>
<evidence type="ECO:0000256" key="3">
    <source>
        <dbReference type="ARBA" id="ARBA00023110"/>
    </source>
</evidence>
<sequence>MPNGKTTFSDGLPFASQACIIRSLFYRSLQRAIMKQTLKLSLTALAAACALAACKQETSTPATSAASGSAANTAASATTKDASALGTPEQQASYAMGIDIGRSFKKMKEQGTAIDIKLFTQAIEDVVSGKETRISEQQANEIMMAFLQKEQAKAQAAADKDSQAELAKAQAFLKENATKEGVKTTASGLQYKVIKEGTGKNPKPDSMVSVTYTGKLTDGTVFDSNADAKEPMAFPLPVMIKGWQEALPMMKEGAEYTLYIPPELGYGNEPPPNSKIPKNAVLIFDVKLAATGEMPKDAMVGLPQGQ</sequence>
<dbReference type="Proteomes" id="UP000254927">
    <property type="component" value="Unassembled WGS sequence"/>
</dbReference>
<evidence type="ECO:0000256" key="5">
    <source>
        <dbReference type="PROSITE-ProRule" id="PRU00277"/>
    </source>
</evidence>
<comment type="catalytic activity">
    <reaction evidence="1 5 6">
        <text>[protein]-peptidylproline (omega=180) = [protein]-peptidylproline (omega=0)</text>
        <dbReference type="Rhea" id="RHEA:16237"/>
        <dbReference type="Rhea" id="RHEA-COMP:10747"/>
        <dbReference type="Rhea" id="RHEA-COMP:10748"/>
        <dbReference type="ChEBI" id="CHEBI:83833"/>
        <dbReference type="ChEBI" id="CHEBI:83834"/>
        <dbReference type="EC" id="5.2.1.8"/>
    </reaction>
</comment>
<dbReference type="Gene3D" id="3.10.50.40">
    <property type="match status" value="1"/>
</dbReference>
<dbReference type="GO" id="GO:0006457">
    <property type="term" value="P:protein folding"/>
    <property type="evidence" value="ECO:0007669"/>
    <property type="project" value="InterPro"/>
</dbReference>
<dbReference type="PROSITE" id="PS50059">
    <property type="entry name" value="FKBP_PPIASE"/>
    <property type="match status" value="1"/>
</dbReference>
<feature type="domain" description="PPIase FKBP-type" evidence="7">
    <location>
        <begin position="205"/>
        <end position="292"/>
    </location>
</feature>